<dbReference type="HOGENOM" id="CLU_2615640_0_0_6"/>
<accession>D2TUE3</accession>
<keyword evidence="2" id="KW-1185">Reference proteome</keyword>
<evidence type="ECO:0000313" key="1">
    <source>
        <dbReference type="EMBL" id="CBG87996.1"/>
    </source>
</evidence>
<dbReference type="STRING" id="637910.ROD_12331"/>
<gene>
    <name evidence="1" type="ordered locus">ROD_12331</name>
</gene>
<proteinExistence type="predicted"/>
<dbReference type="KEGG" id="cro:ROD_12331"/>
<evidence type="ECO:0000313" key="2">
    <source>
        <dbReference type="Proteomes" id="UP000001889"/>
    </source>
</evidence>
<name>D2TUE3_CITRI</name>
<dbReference type="AlphaFoldDB" id="D2TUE3"/>
<reference evidence="1 2" key="1">
    <citation type="journal article" date="2010" name="J. Bacteriol.">
        <title>The Citrobacter rodentium genome sequence reveals convergent evolution with human pathogenic Escherichia coli.</title>
        <authorList>
            <person name="Petty N.K."/>
            <person name="Bulgin R."/>
            <person name="Crepin V.F."/>
            <person name="Cerdeno-Tarraga A.M."/>
            <person name="Schroeder G.N."/>
            <person name="Quail M.A."/>
            <person name="Lennard N."/>
            <person name="Corton C."/>
            <person name="Barron A."/>
            <person name="Clark L."/>
            <person name="Toribio A.L."/>
            <person name="Parkhill J."/>
            <person name="Dougan G."/>
            <person name="Frankel G."/>
            <person name="Thomson N.R."/>
        </authorList>
    </citation>
    <scope>NUCLEOTIDE SEQUENCE [LARGE SCALE GENOMIC DNA]</scope>
    <source>
        <strain evidence="1 2">ICC168</strain>
    </source>
</reference>
<dbReference type="EMBL" id="FN543502">
    <property type="protein sequence ID" value="CBG87996.1"/>
    <property type="molecule type" value="Genomic_DNA"/>
</dbReference>
<protein>
    <submittedName>
        <fullName evidence="1">Uncharacterized protein</fullName>
    </submittedName>
</protein>
<organism evidence="1 2">
    <name type="scientific">Citrobacter rodentium (strain ICC168)</name>
    <name type="common">Citrobacter freundii biotype 4280</name>
    <dbReference type="NCBI Taxonomy" id="637910"/>
    <lineage>
        <taxon>Bacteria</taxon>
        <taxon>Pseudomonadati</taxon>
        <taxon>Pseudomonadota</taxon>
        <taxon>Gammaproteobacteria</taxon>
        <taxon>Enterobacterales</taxon>
        <taxon>Enterobacteriaceae</taxon>
        <taxon>Citrobacter</taxon>
    </lineage>
</organism>
<dbReference type="Proteomes" id="UP000001889">
    <property type="component" value="Chromosome"/>
</dbReference>
<sequence>MISGSRLSALCVCLASEKNLSCTKEKLISIRYAFFSLSIRDALTFYARLARRGQINKTALLPGEVRHSVQTYLLPLIK</sequence>